<dbReference type="PANTHER" id="PTHR28080:SF1">
    <property type="entry name" value="PEROXISOMAL BIOGENESIS FACTOR 3"/>
    <property type="match status" value="1"/>
</dbReference>
<keyword evidence="4" id="KW-1185">Reference proteome</keyword>
<keyword evidence="2" id="KW-1133">Transmembrane helix</keyword>
<evidence type="ECO:0000313" key="3">
    <source>
        <dbReference type="EMBL" id="OCF32884.1"/>
    </source>
</evidence>
<keyword evidence="2" id="KW-0812">Transmembrane</keyword>
<dbReference type="Proteomes" id="UP000092666">
    <property type="component" value="Unassembled WGS sequence"/>
</dbReference>
<feature type="compositionally biased region" description="Low complexity" evidence="1">
    <location>
        <begin position="221"/>
        <end position="231"/>
    </location>
</feature>
<dbReference type="PANTHER" id="PTHR28080">
    <property type="entry name" value="PEROXISOMAL BIOGENESIS FACTOR 3"/>
    <property type="match status" value="1"/>
</dbReference>
<dbReference type="GO" id="GO:0030674">
    <property type="term" value="F:protein-macromolecule adaptor activity"/>
    <property type="evidence" value="ECO:0007669"/>
    <property type="project" value="TreeGrafter"/>
</dbReference>
<evidence type="ECO:0000313" key="4">
    <source>
        <dbReference type="Proteomes" id="UP000092666"/>
    </source>
</evidence>
<name>A0A1B9GP45_9TREE</name>
<dbReference type="Pfam" id="PF04882">
    <property type="entry name" value="Peroxin-3"/>
    <property type="match status" value="1"/>
</dbReference>
<evidence type="ECO:0000256" key="1">
    <source>
        <dbReference type="SAM" id="MobiDB-lite"/>
    </source>
</evidence>
<feature type="compositionally biased region" description="Polar residues" evidence="1">
    <location>
        <begin position="334"/>
        <end position="346"/>
    </location>
</feature>
<reference evidence="3 4" key="1">
    <citation type="submission" date="2013-07" db="EMBL/GenBank/DDBJ databases">
        <title>The Genome Sequence of Cryptococcus heveanensis BCC8398.</title>
        <authorList>
            <consortium name="The Broad Institute Genome Sequencing Platform"/>
            <person name="Cuomo C."/>
            <person name="Litvintseva A."/>
            <person name="Chen Y."/>
            <person name="Heitman J."/>
            <person name="Sun S."/>
            <person name="Springer D."/>
            <person name="Dromer F."/>
            <person name="Young S.K."/>
            <person name="Zeng Q."/>
            <person name="Gargeya S."/>
            <person name="Fitzgerald M."/>
            <person name="Abouelleil A."/>
            <person name="Alvarado L."/>
            <person name="Berlin A.M."/>
            <person name="Chapman S.B."/>
            <person name="Dewar J."/>
            <person name="Goldberg J."/>
            <person name="Griggs A."/>
            <person name="Gujja S."/>
            <person name="Hansen M."/>
            <person name="Howarth C."/>
            <person name="Imamovic A."/>
            <person name="Larimer J."/>
            <person name="McCowan C."/>
            <person name="Murphy C."/>
            <person name="Pearson M."/>
            <person name="Priest M."/>
            <person name="Roberts A."/>
            <person name="Saif S."/>
            <person name="Shea T."/>
            <person name="Sykes S."/>
            <person name="Wortman J."/>
            <person name="Nusbaum C."/>
            <person name="Birren B."/>
        </authorList>
    </citation>
    <scope>NUCLEOTIDE SEQUENCE [LARGE SCALE GENOMIC DNA]</scope>
    <source>
        <strain evidence="3 4">BCC8398</strain>
    </source>
</reference>
<dbReference type="OrthoDB" id="45930at2759"/>
<gene>
    <name evidence="3" type="ORF">I316_05521</name>
</gene>
<reference evidence="4" key="2">
    <citation type="submission" date="2013-12" db="EMBL/GenBank/DDBJ databases">
        <title>Evolution of pathogenesis and genome organization in the Tremellales.</title>
        <authorList>
            <person name="Cuomo C."/>
            <person name="Litvintseva A."/>
            <person name="Heitman J."/>
            <person name="Chen Y."/>
            <person name="Sun S."/>
            <person name="Springer D."/>
            <person name="Dromer F."/>
            <person name="Young S."/>
            <person name="Zeng Q."/>
            <person name="Chapman S."/>
            <person name="Gujja S."/>
            <person name="Saif S."/>
            <person name="Birren B."/>
        </authorList>
    </citation>
    <scope>NUCLEOTIDE SEQUENCE [LARGE SCALE GENOMIC DNA]</scope>
    <source>
        <strain evidence="4">BCC8398</strain>
    </source>
</reference>
<feature type="compositionally biased region" description="Polar residues" evidence="1">
    <location>
        <begin position="132"/>
        <end position="159"/>
    </location>
</feature>
<dbReference type="STRING" id="1296120.A0A1B9GP45"/>
<dbReference type="InterPro" id="IPR006966">
    <property type="entry name" value="Peroxin-3"/>
</dbReference>
<protein>
    <recommendedName>
        <fullName evidence="5">Peroxin-3</fullName>
    </recommendedName>
</protein>
<organism evidence="3 4">
    <name type="scientific">Kwoniella heveanensis BCC8398</name>
    <dbReference type="NCBI Taxonomy" id="1296120"/>
    <lineage>
        <taxon>Eukaryota</taxon>
        <taxon>Fungi</taxon>
        <taxon>Dikarya</taxon>
        <taxon>Basidiomycota</taxon>
        <taxon>Agaricomycotina</taxon>
        <taxon>Tremellomycetes</taxon>
        <taxon>Tremellales</taxon>
        <taxon>Cryptococcaceae</taxon>
        <taxon>Kwoniella</taxon>
    </lineage>
</organism>
<keyword evidence="2" id="KW-0472">Membrane</keyword>
<dbReference type="AlphaFoldDB" id="A0A1B9GP45"/>
<evidence type="ECO:0008006" key="5">
    <source>
        <dbReference type="Google" id="ProtNLM"/>
    </source>
</evidence>
<accession>A0A1B9GP45</accession>
<proteinExistence type="predicted"/>
<feature type="region of interest" description="Disordered" evidence="1">
    <location>
        <begin position="96"/>
        <end position="261"/>
    </location>
</feature>
<dbReference type="EMBL" id="KV700128">
    <property type="protein sequence ID" value="OCF32884.1"/>
    <property type="molecule type" value="Genomic_DNA"/>
</dbReference>
<feature type="compositionally biased region" description="Pro residues" evidence="1">
    <location>
        <begin position="117"/>
        <end position="129"/>
    </location>
</feature>
<dbReference type="GO" id="GO:0045046">
    <property type="term" value="P:protein import into peroxisome membrane"/>
    <property type="evidence" value="ECO:0007669"/>
    <property type="project" value="TreeGrafter"/>
</dbReference>
<feature type="region of interest" description="Disordered" evidence="1">
    <location>
        <begin position="306"/>
        <end position="352"/>
    </location>
</feature>
<dbReference type="GO" id="GO:0005778">
    <property type="term" value="C:peroxisomal membrane"/>
    <property type="evidence" value="ECO:0007669"/>
    <property type="project" value="InterPro"/>
</dbReference>
<feature type="transmembrane region" description="Helical" evidence="2">
    <location>
        <begin position="20"/>
        <end position="39"/>
    </location>
</feature>
<feature type="compositionally biased region" description="Polar residues" evidence="1">
    <location>
        <begin position="96"/>
        <end position="115"/>
    </location>
</feature>
<evidence type="ECO:0000256" key="2">
    <source>
        <dbReference type="SAM" id="Phobius"/>
    </source>
</evidence>
<feature type="compositionally biased region" description="Acidic residues" evidence="1">
    <location>
        <begin position="184"/>
        <end position="196"/>
    </location>
</feature>
<sequence>MPPRSTVNSNNPWNRRVRRLFWLVGTASTVWFVSSYIVDRLKEARVKALKEKKQKDLMKNHFTSLISTISFTLYALLPTLQPQVFEAYPVEGTSQALQGISNPSSLEASTSSLDQPSSPPARNGPPRPPGSQSWNREGSLLLQQEGTTNDGQSSTQSSPEAGAGSLGAESWASEFTNQRRLSEDTQETEMETETESEVMLSSVGGIETDDGMSSVASQSISLPPTDTSSASPSPPSPSDLTRSGQFRPQPSPPRVPAKSKKELWRDLKIQSLTRTLTTIYILPMVYLLTSSQLSILARQRYMTDIKSSLPPNTEGLPTYGVADADDDGSRTPRRQSSSFEAAQSDPSGPAKTKGGWFSSFSVDSMGLSEFVESSASLIPNPLSVLPTSMTSYLPAIIAPSSSSTTKPSAASPINRDSDEILAMRQAEEDSVRAEAERLFLTYSWWLLNEGWRLVGKRVEESVEKIFGNMPLKRELSMQDWEMRFKEVRAEVEMELSENSTIELYDFTPHILPDPASASASSSTQGIPFPLSPSDHSVYLSQLVQETRDHILSPDGRYLIEKGISTLLGSLLASLKGECYPDAGVPAQPVRFGGAQQLEQALESKGDVSRRLVDCLPGINTWGKSVWEGIPDSGVEAMLSVHEFEGFAALVFGDWAPKFQ</sequence>